<feature type="domain" description="RNA polymerase sigma factor 70 region 4 type 2" evidence="1">
    <location>
        <begin position="11"/>
        <end position="63"/>
    </location>
</feature>
<protein>
    <submittedName>
        <fullName evidence="2">ECF-type sigma factor</fullName>
    </submittedName>
</protein>
<dbReference type="STRING" id="452662.SJA_C1-03530"/>
<sequence>MTDTPDLERLERLEAALLTMPRLRREIFLAVRLDAMRYEDVARITGLSVRAVERQMARAIAHIGYHLRHGAAQPPRRWWYRRRGK</sequence>
<dbReference type="eggNOG" id="COG1595">
    <property type="taxonomic scope" value="Bacteria"/>
</dbReference>
<dbReference type="KEGG" id="sjp:SJA_C1-03530"/>
<dbReference type="InterPro" id="IPR013324">
    <property type="entry name" value="RNA_pol_sigma_r3/r4-like"/>
</dbReference>
<dbReference type="SUPFAM" id="SSF88659">
    <property type="entry name" value="Sigma3 and sigma4 domains of RNA polymerase sigma factors"/>
    <property type="match status" value="1"/>
</dbReference>
<evidence type="ECO:0000259" key="1">
    <source>
        <dbReference type="Pfam" id="PF08281"/>
    </source>
</evidence>
<dbReference type="InterPro" id="IPR036388">
    <property type="entry name" value="WH-like_DNA-bd_sf"/>
</dbReference>
<dbReference type="RefSeq" id="WP_013038970.1">
    <property type="nucleotide sequence ID" value="NC_014006.1"/>
</dbReference>
<dbReference type="InterPro" id="IPR013249">
    <property type="entry name" value="RNA_pol_sigma70_r4_t2"/>
</dbReference>
<reference evidence="2 3" key="1">
    <citation type="journal article" date="2010" name="J. Bacteriol.">
        <title>Complete genome sequence of the representative gamma-hexachlorocyclohexane-degrading bacterium Sphingobium japonicum UT26.</title>
        <authorList>
            <person name="Nagata Y."/>
            <person name="Ohtsubo Y."/>
            <person name="Endo R."/>
            <person name="Ichikawa N."/>
            <person name="Ankai A."/>
            <person name="Oguchi A."/>
            <person name="Fukui S."/>
            <person name="Fujita N."/>
            <person name="Tsuda M."/>
        </authorList>
    </citation>
    <scope>NUCLEOTIDE SEQUENCE [LARGE SCALE GENOMIC DNA]</scope>
    <source>
        <strain evidence="3">DSM 16413 / CCM 7287 / MTCC 6362 / UT26 / NBRC 101211 / UT26S</strain>
    </source>
</reference>
<dbReference type="HOGENOM" id="CLU_194638_1_0_5"/>
<dbReference type="Pfam" id="PF08281">
    <property type="entry name" value="Sigma70_r4_2"/>
    <property type="match status" value="1"/>
</dbReference>
<evidence type="ECO:0000313" key="3">
    <source>
        <dbReference type="Proteomes" id="UP000007753"/>
    </source>
</evidence>
<gene>
    <name evidence="2" type="ordered locus">SJA_C1-03530</name>
</gene>
<proteinExistence type="predicted"/>
<organism evidence="2 3">
    <name type="scientific">Sphingobium indicum (strain DSM 16413 / CCM 7287 / MTCC 6362 / UT26 / NBRC 101211 / UT26S)</name>
    <name type="common">Sphingobium japonicum</name>
    <dbReference type="NCBI Taxonomy" id="452662"/>
    <lineage>
        <taxon>Bacteria</taxon>
        <taxon>Pseudomonadati</taxon>
        <taxon>Pseudomonadota</taxon>
        <taxon>Alphaproteobacteria</taxon>
        <taxon>Sphingomonadales</taxon>
        <taxon>Sphingomonadaceae</taxon>
        <taxon>Sphingobium</taxon>
    </lineage>
</organism>
<evidence type="ECO:0000313" key="2">
    <source>
        <dbReference type="EMBL" id="BAI95187.1"/>
    </source>
</evidence>
<dbReference type="AlphaFoldDB" id="D4YXV5"/>
<dbReference type="Proteomes" id="UP000007753">
    <property type="component" value="Chromosome 1"/>
</dbReference>
<dbReference type="GO" id="GO:0006352">
    <property type="term" value="P:DNA-templated transcription initiation"/>
    <property type="evidence" value="ECO:0007669"/>
    <property type="project" value="InterPro"/>
</dbReference>
<dbReference type="GO" id="GO:0003677">
    <property type="term" value="F:DNA binding"/>
    <property type="evidence" value="ECO:0007669"/>
    <property type="project" value="InterPro"/>
</dbReference>
<dbReference type="EMBL" id="AP010803">
    <property type="protein sequence ID" value="BAI95187.1"/>
    <property type="molecule type" value="Genomic_DNA"/>
</dbReference>
<accession>D4YXV5</accession>
<dbReference type="GeneID" id="31785130"/>
<keyword evidence="3" id="KW-1185">Reference proteome</keyword>
<name>D4YXV5_SPHIU</name>
<dbReference type="Gene3D" id="1.10.10.10">
    <property type="entry name" value="Winged helix-like DNA-binding domain superfamily/Winged helix DNA-binding domain"/>
    <property type="match status" value="1"/>
</dbReference>
<dbReference type="GO" id="GO:0016987">
    <property type="term" value="F:sigma factor activity"/>
    <property type="evidence" value="ECO:0007669"/>
    <property type="project" value="InterPro"/>
</dbReference>